<dbReference type="InterPro" id="IPR011049">
    <property type="entry name" value="Serralysin-like_metalloprot_C"/>
</dbReference>
<reference evidence="2" key="1">
    <citation type="submission" date="2016-04" db="EMBL/GenBank/DDBJ databases">
        <authorList>
            <person name="Evans L.H."/>
            <person name="Alamgir A."/>
            <person name="Owens N."/>
            <person name="Weber N.D."/>
            <person name="Virtaneva K."/>
            <person name="Barbian K."/>
            <person name="Babar A."/>
            <person name="Rosenke K."/>
        </authorList>
    </citation>
    <scope>NUCLEOTIDE SEQUENCE</scope>
    <source>
        <strain evidence="2">86</strain>
    </source>
</reference>
<proteinExistence type="predicted"/>
<dbReference type="InterPro" id="IPR001343">
    <property type="entry name" value="Hemolysn_Ca-bd"/>
</dbReference>
<feature type="domain" description="DUF5801" evidence="1">
    <location>
        <begin position="536"/>
        <end position="676"/>
    </location>
</feature>
<name>A0A212JBU8_9DELT</name>
<dbReference type="Pfam" id="PF19116">
    <property type="entry name" value="DUF5801"/>
    <property type="match status" value="2"/>
</dbReference>
<dbReference type="Gene3D" id="2.150.10.10">
    <property type="entry name" value="Serralysin-like metalloprotease, C-terminal"/>
    <property type="match status" value="1"/>
</dbReference>
<protein>
    <recommendedName>
        <fullName evidence="1">DUF5801 domain-containing protein</fullName>
    </recommendedName>
</protein>
<dbReference type="PRINTS" id="PR00313">
    <property type="entry name" value="CABNDNGRPT"/>
</dbReference>
<evidence type="ECO:0000313" key="2">
    <source>
        <dbReference type="EMBL" id="SBV96906.1"/>
    </source>
</evidence>
<dbReference type="Pfam" id="PF00353">
    <property type="entry name" value="HemolysinCabind"/>
    <property type="match status" value="1"/>
</dbReference>
<dbReference type="GO" id="GO:0005509">
    <property type="term" value="F:calcium ion binding"/>
    <property type="evidence" value="ECO:0007669"/>
    <property type="project" value="InterPro"/>
</dbReference>
<dbReference type="EMBL" id="FLUQ01000001">
    <property type="protein sequence ID" value="SBV96906.1"/>
    <property type="molecule type" value="Genomic_DNA"/>
</dbReference>
<dbReference type="SUPFAM" id="SSF51120">
    <property type="entry name" value="beta-Roll"/>
    <property type="match status" value="1"/>
</dbReference>
<gene>
    <name evidence="2" type="ORF">KL86DPRO_11124</name>
</gene>
<dbReference type="InterPro" id="IPR043824">
    <property type="entry name" value="DUF5801"/>
</dbReference>
<feature type="domain" description="DUF5801" evidence="1">
    <location>
        <begin position="331"/>
        <end position="485"/>
    </location>
</feature>
<accession>A0A212JBU8</accession>
<evidence type="ECO:0000259" key="1">
    <source>
        <dbReference type="Pfam" id="PF19116"/>
    </source>
</evidence>
<sequence>MAQTTDNTIRLAQPGAGQTVNVAINADNMKLGLGFAPDPNAVAKNGQNLEFSFEDGGKIVLEGYYNHFTNKTLPTMVMESGDELPGEDFLASLREDLLTAAGPGAGAGAAGGGAGEYADDAGALVDGVGRLGSLGTIYWDRETEVEELNEALAPAAALTIAITPIIPDDPRYYMAADGFNMQIDESYMPGGSNNIDGTVVPVYQIYFSIMTNDGLAAVSIDGVLYPVVGGTLQGFPDGLSGNNGTLSNPVITLNPDGTYTLSFNYQQGGPVTHAEGGGKNIADNVDSWQIGVIGNSGVSDSLITNVDIVDDVPRVTVSVDGELPASITALVDESLEKLNGAYNDGKETAVIEADDVQALFAVVEGYDGLRSDVFSLELNADSVPSNLYAVLEGGGKSANPIVLTTDPDFPNIIFGGDVNDPHFTIEIDPDSGKITLTLLKNLWHTEGGDAHNDIETLLLGDGALMLVRTVVDNDGDDASARVDLGAAGVFNFRDDGPVIKLDPEAPALQPAKVDESLADLHGAYTDGIPSATLSIALLAKQFAVSYGADNQGVPDEYTLNLNVPQSKESIPTNLNGVGENGAAGEVIVLVQDEVTGIIYGRGEESGKDYFTLQLTAEGVKLDLLSNIWHDKPGGPDLTPDLHDEAMTLLLQDGVLTLTRTVYDGDGDSASETLDLGSKGLFQFEDDGPIVVDSYDPPETLTYNTTTNVYENETGWVQFNFGADGFQKLTVSEGNTELWTFTALGESKTVTLGDGSKLIMTLGADGNLIYTYDPAETANSHDHTFTFTGYDGDGDWTSQDINVAMQAYTPPPQTLGQIVVDESFIPNLGTQRTDGDNDSASAEIKIPEDYTLDTTGWTNTNGVMTLVTPDGKGLLTYENGVLTYTVTGSYKHGNPGDATQTEYADEGLGEGNLLSIKLNLTHDITQQKTTGTVLVDVEDDAPVVISKVDPTAQLTYNEITNLYGNEDGSLTLNYGADGFQKLTVSEGNTELWTFTVLGESKTVTLGDGSKLIMTLDADGNLKYTFDPDEKAASHGKHEFTVMAYDGDGDWIKEVFNIDVKHYDAKAPVLNDITVDESFIPGGTQRIDGTDGDSRSATAEIELPKGYTLDTTGWTNTNGVMTLVTPDGKGLLTYENGVLTYTVTGSYKHPYAGDATDPYYADEKLDTAIPITLKFTHDGTGQAVESIVQVQVEDDAPVLEIPPTALTASNTGGIFWESLGDVNWGADGQAADSPIRFNFDPEKQNDDGSWDSPLTSHDAKISYFVDENDPSILHARVSGSDDDVFTVTLHANGTYTVEVQGYVDQEVKMGGNTDIGNTYDNKNDSSYSIVLKSDGSLYFQAGTQAGAVCVITNPNGKINGNAGGIGAHGGKNQHLDAGEQMRFAFAEPQTKGALQFGGDISANFDVSMTFYYAAGHPQAGQQIPASETSSWWHYDSVTGQLVIDSHGVPFGTYIVEGEQGFGQITGVQYTIEWSESFAVYDDLPIAYVDGDGDMASGTLHLGFSEDAEASQSDSVLVDHHDDGRMMLFGGDGNEVIVGSDGDDIIYGGKGDDIMWGGDGNDIFAWKAGDLDNGTDTIMDFQIGKDHLFFENLLPTGGTLDVDTLVAMIKGDKLSIEVTDAQTLSVTVAGADNSSVTVDIHITEGSVAEYVNTTAATDQAALLLKIITDTGV</sequence>
<organism evidence="2">
    <name type="scientific">uncultured delta proteobacterium</name>
    <dbReference type="NCBI Taxonomy" id="34034"/>
    <lineage>
        <taxon>Bacteria</taxon>
        <taxon>Deltaproteobacteria</taxon>
        <taxon>environmental samples</taxon>
    </lineage>
</organism>